<evidence type="ECO:0000256" key="1">
    <source>
        <dbReference type="ARBA" id="ARBA00001946"/>
    </source>
</evidence>
<name>A0ABT7QN08_9GAMM</name>
<dbReference type="Pfam" id="PF00483">
    <property type="entry name" value="NTP_transferase"/>
    <property type="match status" value="1"/>
</dbReference>
<dbReference type="PANTHER" id="PTHR43532">
    <property type="entry name" value="GLUCOSE-1-PHOSPHATE THYMIDYLYLTRANSFERASE"/>
    <property type="match status" value="1"/>
</dbReference>
<dbReference type="InterPro" id="IPR005907">
    <property type="entry name" value="G1P_thy_trans_s"/>
</dbReference>
<dbReference type="PANTHER" id="PTHR43532:SF1">
    <property type="entry name" value="GLUCOSE-1-PHOSPHATE THYMIDYLYLTRANSFERASE 1"/>
    <property type="match status" value="1"/>
</dbReference>
<dbReference type="GO" id="GO:0008879">
    <property type="term" value="F:glucose-1-phosphate thymidylyltransferase activity"/>
    <property type="evidence" value="ECO:0007669"/>
    <property type="project" value="UniProtKB-EC"/>
</dbReference>
<keyword evidence="8 11" id="KW-0479">Metal-binding</keyword>
<feature type="domain" description="Nucleotidyl transferase" evidence="12">
    <location>
        <begin position="6"/>
        <end position="240"/>
    </location>
</feature>
<evidence type="ECO:0000259" key="12">
    <source>
        <dbReference type="Pfam" id="PF00483"/>
    </source>
</evidence>
<reference evidence="13" key="2">
    <citation type="journal article" date="2023" name="Microbiome">
        <title>Synthase-selected sorting approach identifies a beta-lactone synthase in a nudibranch symbiotic bacterium.</title>
        <authorList>
            <person name="Dzunkova M."/>
            <person name="La Clair J.J."/>
            <person name="Tyml T."/>
            <person name="Doud D."/>
            <person name="Schulz F."/>
            <person name="Piquer-Esteban S."/>
            <person name="Porcel Sanchis D."/>
            <person name="Osborn A."/>
            <person name="Robinson D."/>
            <person name="Louie K.B."/>
            <person name="Bowen B.P."/>
            <person name="Bowers R.M."/>
            <person name="Lee J."/>
            <person name="Arnau V."/>
            <person name="Diaz-Villanueva W."/>
            <person name="Stepanauskas R."/>
            <person name="Gosliner T."/>
            <person name="Date S.V."/>
            <person name="Northen T.R."/>
            <person name="Cheng J.F."/>
            <person name="Burkart M.D."/>
            <person name="Woyke T."/>
        </authorList>
    </citation>
    <scope>NUCLEOTIDE SEQUENCE</scope>
    <source>
        <strain evidence="13">Df01</strain>
    </source>
</reference>
<comment type="cofactor">
    <cofactor evidence="1">
        <name>Mg(2+)</name>
        <dbReference type="ChEBI" id="CHEBI:18420"/>
    </cofactor>
</comment>
<proteinExistence type="inferred from homology"/>
<organism evidence="13 14">
    <name type="scientific">Candidatus Doriopsillibacter californiensis</name>
    <dbReference type="NCBI Taxonomy" id="2970740"/>
    <lineage>
        <taxon>Bacteria</taxon>
        <taxon>Pseudomonadati</taxon>
        <taxon>Pseudomonadota</taxon>
        <taxon>Gammaproteobacteria</taxon>
        <taxon>Candidatus Tethybacterales</taxon>
        <taxon>Candidatus Persebacteraceae</taxon>
        <taxon>Candidatus Doriopsillibacter</taxon>
    </lineage>
</organism>
<keyword evidence="9 11" id="KW-0460">Magnesium</keyword>
<dbReference type="InterPro" id="IPR029044">
    <property type="entry name" value="Nucleotide-diphossugar_trans"/>
</dbReference>
<accession>A0ABT7QN08</accession>
<keyword evidence="6 11" id="KW-0808">Transferase</keyword>
<evidence type="ECO:0000256" key="3">
    <source>
        <dbReference type="ARBA" id="ARBA00005125"/>
    </source>
</evidence>
<gene>
    <name evidence="13" type="primary">rfbA</name>
    <name evidence="13" type="ORF">NQX30_06850</name>
</gene>
<comment type="pathway">
    <text evidence="2">Carbohydrate biosynthesis; dTDP-L-rhamnose biosynthesis.</text>
</comment>
<sequence>MTARRGILLAGGANTRLYPATLATPKSLLPVYDKPLIYYSLSVLMLAGIRDILVITTPQTQDAHRRLFGDGKRWGMQFSYIVQDEPRGIADAFIIGADFVDGAPSALVLADNIYYGAGLAGQLIAASNTKAGATVFACHVPSPERFGVVEFNNAGQAISLEEKPEKPKSSYAITGCYFYDESVCDVAANLKPSARGELEITDLNRIYLQRNTLNVQTLGRGMAWFDTGTPDSLAAAADFVRVVQNQQNLMIACPEEVAWRNGWMDNSMLTACTDDLKKTPYGCYLRTILSS</sequence>
<keyword evidence="14" id="KW-1185">Reference proteome</keyword>
<keyword evidence="7 11" id="KW-0548">Nucleotidyltransferase</keyword>
<comment type="function">
    <text evidence="11">Catalyzes the formation of dTDP-glucose, from dTTP and glucose 1-phosphate, as well as its pyrophosphorolysis.</text>
</comment>
<evidence type="ECO:0000256" key="7">
    <source>
        <dbReference type="ARBA" id="ARBA00022695"/>
    </source>
</evidence>
<dbReference type="EMBL" id="JANQAO010000003">
    <property type="protein sequence ID" value="MDM5148079.1"/>
    <property type="molecule type" value="Genomic_DNA"/>
</dbReference>
<evidence type="ECO:0000256" key="8">
    <source>
        <dbReference type="ARBA" id="ARBA00022723"/>
    </source>
</evidence>
<dbReference type="Gene3D" id="3.90.550.10">
    <property type="entry name" value="Spore Coat Polysaccharide Biosynthesis Protein SpsA, Chain A"/>
    <property type="match status" value="1"/>
</dbReference>
<evidence type="ECO:0000256" key="9">
    <source>
        <dbReference type="ARBA" id="ARBA00022842"/>
    </source>
</evidence>
<dbReference type="SUPFAM" id="SSF53448">
    <property type="entry name" value="Nucleotide-diphospho-sugar transferases"/>
    <property type="match status" value="1"/>
</dbReference>
<evidence type="ECO:0000256" key="6">
    <source>
        <dbReference type="ARBA" id="ARBA00022679"/>
    </source>
</evidence>
<comment type="pathway">
    <text evidence="3">Bacterial outer membrane biogenesis; LPS O-antigen biosynthesis.</text>
</comment>
<dbReference type="Proteomes" id="UP001168167">
    <property type="component" value="Unassembled WGS sequence"/>
</dbReference>
<dbReference type="NCBIfam" id="TIGR01207">
    <property type="entry name" value="rmlA"/>
    <property type="match status" value="1"/>
</dbReference>
<comment type="caution">
    <text evidence="13">The sequence shown here is derived from an EMBL/GenBank/DDBJ whole genome shotgun (WGS) entry which is preliminary data.</text>
</comment>
<evidence type="ECO:0000256" key="4">
    <source>
        <dbReference type="ARBA" id="ARBA00010480"/>
    </source>
</evidence>
<evidence type="ECO:0000313" key="14">
    <source>
        <dbReference type="Proteomes" id="UP001168167"/>
    </source>
</evidence>
<dbReference type="EC" id="2.7.7.24" evidence="5 11"/>
<dbReference type="InterPro" id="IPR005835">
    <property type="entry name" value="NTP_transferase_dom"/>
</dbReference>
<reference evidence="13" key="1">
    <citation type="submission" date="2022-08" db="EMBL/GenBank/DDBJ databases">
        <authorList>
            <person name="Dzunkova M."/>
            <person name="La Clair J."/>
            <person name="Tyml T."/>
            <person name="Doud D."/>
            <person name="Schulz F."/>
            <person name="Piquer S."/>
            <person name="Porcel Sanchis D."/>
            <person name="Osborn A."/>
            <person name="Robinson D."/>
            <person name="Louie K.B."/>
            <person name="Bowen B.P."/>
            <person name="Bowers R."/>
            <person name="Lee J."/>
            <person name="Arnau Llombart V."/>
            <person name="Diaz Villanueva W."/>
            <person name="Gosliner T."/>
            <person name="Northen T."/>
            <person name="Cheng J.-F."/>
            <person name="Burkart M.D."/>
            <person name="Woyke T."/>
        </authorList>
    </citation>
    <scope>NUCLEOTIDE SEQUENCE</scope>
    <source>
        <strain evidence="13">Df01</strain>
    </source>
</reference>
<comment type="catalytic activity">
    <reaction evidence="10 11">
        <text>dTTP + alpha-D-glucose 1-phosphate + H(+) = dTDP-alpha-D-glucose + diphosphate</text>
        <dbReference type="Rhea" id="RHEA:15225"/>
        <dbReference type="ChEBI" id="CHEBI:15378"/>
        <dbReference type="ChEBI" id="CHEBI:33019"/>
        <dbReference type="ChEBI" id="CHEBI:37568"/>
        <dbReference type="ChEBI" id="CHEBI:57477"/>
        <dbReference type="ChEBI" id="CHEBI:58601"/>
        <dbReference type="EC" id="2.7.7.24"/>
    </reaction>
</comment>
<dbReference type="CDD" id="cd02538">
    <property type="entry name" value="G1P_TT_short"/>
    <property type="match status" value="1"/>
</dbReference>
<evidence type="ECO:0000256" key="11">
    <source>
        <dbReference type="RuleBase" id="RU003706"/>
    </source>
</evidence>
<evidence type="ECO:0000256" key="2">
    <source>
        <dbReference type="ARBA" id="ARBA00004781"/>
    </source>
</evidence>
<protein>
    <recommendedName>
        <fullName evidence="5 11">Glucose-1-phosphate thymidylyltransferase</fullName>
        <ecNumber evidence="5 11">2.7.7.24</ecNumber>
    </recommendedName>
</protein>
<comment type="similarity">
    <text evidence="4 11">Belongs to the glucose-1-phosphate thymidylyltransferase family.</text>
</comment>
<evidence type="ECO:0000256" key="5">
    <source>
        <dbReference type="ARBA" id="ARBA00012461"/>
    </source>
</evidence>
<evidence type="ECO:0000313" key="13">
    <source>
        <dbReference type="EMBL" id="MDM5148079.1"/>
    </source>
</evidence>
<evidence type="ECO:0000256" key="10">
    <source>
        <dbReference type="ARBA" id="ARBA00049336"/>
    </source>
</evidence>